<keyword evidence="15" id="KW-1185">Reference proteome</keyword>
<evidence type="ECO:0000256" key="4">
    <source>
        <dbReference type="ARBA" id="ARBA00021870"/>
    </source>
</evidence>
<dbReference type="Pfam" id="PF14841">
    <property type="entry name" value="FliG_M"/>
    <property type="match status" value="1"/>
</dbReference>
<accession>A0A316TKU3</accession>
<keyword evidence="14" id="KW-0966">Cell projection</keyword>
<dbReference type="GO" id="GO:0003774">
    <property type="term" value="F:cytoskeletal motor activity"/>
    <property type="evidence" value="ECO:0007669"/>
    <property type="project" value="InterPro"/>
</dbReference>
<dbReference type="Pfam" id="PF01706">
    <property type="entry name" value="FliG_C"/>
    <property type="match status" value="1"/>
</dbReference>
<protein>
    <recommendedName>
        <fullName evidence="4">Flagellar motor switch protein FliG</fullName>
    </recommendedName>
</protein>
<name>A0A316TKU3_9BACT</name>
<keyword evidence="9" id="KW-0975">Bacterial flagellum</keyword>
<dbReference type="GO" id="GO:0071973">
    <property type="term" value="P:bacterial-type flagellum-dependent cell motility"/>
    <property type="evidence" value="ECO:0007669"/>
    <property type="project" value="InterPro"/>
</dbReference>
<dbReference type="InterPro" id="IPR011002">
    <property type="entry name" value="FliG_a-hlx"/>
</dbReference>
<dbReference type="PANTHER" id="PTHR30534:SF0">
    <property type="entry name" value="FLAGELLAR MOTOR SWITCH PROTEIN FLIG"/>
    <property type="match status" value="1"/>
</dbReference>
<keyword evidence="8" id="KW-0472">Membrane</keyword>
<proteinExistence type="inferred from homology"/>
<dbReference type="InterPro" id="IPR028263">
    <property type="entry name" value="FliG_N"/>
</dbReference>
<evidence type="ECO:0000256" key="5">
    <source>
        <dbReference type="ARBA" id="ARBA00022475"/>
    </source>
</evidence>
<evidence type="ECO:0000313" key="15">
    <source>
        <dbReference type="Proteomes" id="UP000245533"/>
    </source>
</evidence>
<evidence type="ECO:0000256" key="9">
    <source>
        <dbReference type="ARBA" id="ARBA00023143"/>
    </source>
</evidence>
<feature type="compositionally biased region" description="Low complexity" evidence="10">
    <location>
        <begin position="1"/>
        <end position="13"/>
    </location>
</feature>
<dbReference type="OrthoDB" id="9780302at2"/>
<dbReference type="RefSeq" id="WP_109648081.1">
    <property type="nucleotide sequence ID" value="NZ_QGGB01000011.1"/>
</dbReference>
<feature type="region of interest" description="Disordered" evidence="10">
    <location>
        <begin position="1"/>
        <end position="20"/>
    </location>
</feature>
<dbReference type="Gene3D" id="1.10.220.30">
    <property type="match status" value="3"/>
</dbReference>
<dbReference type="Proteomes" id="UP000245533">
    <property type="component" value="Unassembled WGS sequence"/>
</dbReference>
<dbReference type="GO" id="GO:0009425">
    <property type="term" value="C:bacterial-type flagellum basal body"/>
    <property type="evidence" value="ECO:0007669"/>
    <property type="project" value="UniProtKB-SubCell"/>
</dbReference>
<dbReference type="PANTHER" id="PTHR30534">
    <property type="entry name" value="FLAGELLAR MOTOR SWITCH PROTEIN FLIG"/>
    <property type="match status" value="1"/>
</dbReference>
<feature type="domain" description="Flagellar motor switch protein FliG middle" evidence="12">
    <location>
        <begin position="137"/>
        <end position="206"/>
    </location>
</feature>
<dbReference type="SUPFAM" id="SSF48029">
    <property type="entry name" value="FliG"/>
    <property type="match status" value="2"/>
</dbReference>
<evidence type="ECO:0000256" key="1">
    <source>
        <dbReference type="ARBA" id="ARBA00004117"/>
    </source>
</evidence>
<comment type="subcellular location">
    <subcellularLocation>
        <location evidence="1">Bacterial flagellum basal body</location>
    </subcellularLocation>
    <subcellularLocation>
        <location evidence="2">Cell membrane</location>
        <topology evidence="2">Peripheral membrane protein</topology>
        <orientation evidence="2">Cytoplasmic side</orientation>
    </subcellularLocation>
</comment>
<evidence type="ECO:0000256" key="7">
    <source>
        <dbReference type="ARBA" id="ARBA00022779"/>
    </source>
</evidence>
<feature type="domain" description="Flagellar motor switch protein FliG N-terminal" evidence="13">
    <location>
        <begin position="24"/>
        <end position="126"/>
    </location>
</feature>
<reference evidence="14 15" key="1">
    <citation type="submission" date="2018-05" db="EMBL/GenBank/DDBJ databases">
        <title>Rhodohalobacter halophilus gen. nov., sp. nov., a moderately halophilic member of the family Balneolaceae.</title>
        <authorList>
            <person name="Liu Z.-W."/>
        </authorList>
    </citation>
    <scope>NUCLEOTIDE SEQUENCE [LARGE SCALE GENOMIC DNA]</scope>
    <source>
        <strain evidence="14 15">8A47</strain>
    </source>
</reference>
<keyword evidence="14" id="KW-0282">Flagellum</keyword>
<keyword evidence="5" id="KW-1003">Cell membrane</keyword>
<dbReference type="GO" id="GO:0005886">
    <property type="term" value="C:plasma membrane"/>
    <property type="evidence" value="ECO:0007669"/>
    <property type="project" value="UniProtKB-SubCell"/>
</dbReference>
<comment type="similarity">
    <text evidence="3">Belongs to the FliG family.</text>
</comment>
<evidence type="ECO:0000259" key="12">
    <source>
        <dbReference type="Pfam" id="PF14841"/>
    </source>
</evidence>
<keyword evidence="6" id="KW-0145">Chemotaxis</keyword>
<dbReference type="InterPro" id="IPR000090">
    <property type="entry name" value="Flg_Motor_Flig"/>
</dbReference>
<evidence type="ECO:0000256" key="8">
    <source>
        <dbReference type="ARBA" id="ARBA00023136"/>
    </source>
</evidence>
<organism evidence="14 15">
    <name type="scientific">Rhodohalobacter mucosus</name>
    <dbReference type="NCBI Taxonomy" id="2079485"/>
    <lineage>
        <taxon>Bacteria</taxon>
        <taxon>Pseudomonadati</taxon>
        <taxon>Balneolota</taxon>
        <taxon>Balneolia</taxon>
        <taxon>Balneolales</taxon>
        <taxon>Balneolaceae</taxon>
        <taxon>Rhodohalobacter</taxon>
    </lineage>
</organism>
<dbReference type="Pfam" id="PF14842">
    <property type="entry name" value="FliG_N"/>
    <property type="match status" value="1"/>
</dbReference>
<dbReference type="PRINTS" id="PR00954">
    <property type="entry name" value="FLGMOTORFLIG"/>
</dbReference>
<evidence type="ECO:0000256" key="10">
    <source>
        <dbReference type="SAM" id="MobiDB-lite"/>
    </source>
</evidence>
<dbReference type="PIRSF" id="PIRSF003161">
    <property type="entry name" value="FliG"/>
    <property type="match status" value="1"/>
</dbReference>
<comment type="caution">
    <text evidence="14">The sequence shown here is derived from an EMBL/GenBank/DDBJ whole genome shotgun (WGS) entry which is preliminary data.</text>
</comment>
<sequence length="353" mass="39530">MMEQQEQRQAMAQGDTPVIKKPGNLNGIEKAAVLLISLGVEKASKILKQLRDAEVEQITRAISDLRNVSSEVVNAVQEEYHDLLSQKKFLVEGGNDIAKNLLVEAKGQQEADEMLRKLDAKSGSDAFNIIQNAEIKNIVHFMESEHPQIAAVILAHLKVSKAADILAKLSPDFRSEVAMRMARLGNISAEVIDELSLVIKDQLSEYTDFSNISKGSGAVAGILNETDMSTEREILESIEKVDPQLAKEIKEQMFMFEDILELEDRTMQDIVAKINKQDLMMALKGVEPDMKEKFVSNMSTRAREILEEDLEASGPAHIKQVEEARQNILKTIKQLDLEGKISIKKKDEEMFVE</sequence>
<evidence type="ECO:0000256" key="3">
    <source>
        <dbReference type="ARBA" id="ARBA00010299"/>
    </source>
</evidence>
<keyword evidence="14" id="KW-0969">Cilium</keyword>
<dbReference type="AlphaFoldDB" id="A0A316TKU3"/>
<evidence type="ECO:0000256" key="2">
    <source>
        <dbReference type="ARBA" id="ARBA00004413"/>
    </source>
</evidence>
<dbReference type="NCBIfam" id="TIGR00207">
    <property type="entry name" value="fliG"/>
    <property type="match status" value="1"/>
</dbReference>
<evidence type="ECO:0000259" key="13">
    <source>
        <dbReference type="Pfam" id="PF14842"/>
    </source>
</evidence>
<evidence type="ECO:0000256" key="6">
    <source>
        <dbReference type="ARBA" id="ARBA00022500"/>
    </source>
</evidence>
<feature type="domain" description="Flagellar motor switch protein FliG C-terminal" evidence="11">
    <location>
        <begin position="236"/>
        <end position="343"/>
    </location>
</feature>
<gene>
    <name evidence="14" type="primary">fliG</name>
    <name evidence="14" type="ORF">DDZ15_15730</name>
</gene>
<evidence type="ECO:0000313" key="14">
    <source>
        <dbReference type="EMBL" id="PWN05173.1"/>
    </source>
</evidence>
<dbReference type="InterPro" id="IPR032779">
    <property type="entry name" value="FliG_M"/>
</dbReference>
<keyword evidence="7" id="KW-0283">Flagellar rotation</keyword>
<dbReference type="GO" id="GO:0006935">
    <property type="term" value="P:chemotaxis"/>
    <property type="evidence" value="ECO:0007669"/>
    <property type="project" value="UniProtKB-KW"/>
</dbReference>
<dbReference type="EMBL" id="QGGB01000011">
    <property type="protein sequence ID" value="PWN05173.1"/>
    <property type="molecule type" value="Genomic_DNA"/>
</dbReference>
<evidence type="ECO:0000259" key="11">
    <source>
        <dbReference type="Pfam" id="PF01706"/>
    </source>
</evidence>
<dbReference type="InterPro" id="IPR023087">
    <property type="entry name" value="Flg_Motor_Flig_C"/>
</dbReference>